<dbReference type="Pfam" id="PF14114">
    <property type="entry name" value="DUF4286"/>
    <property type="match status" value="1"/>
</dbReference>
<name>A0A2W7N972_9BACT</name>
<dbReference type="AlphaFoldDB" id="A0A2W7N972"/>
<evidence type="ECO:0000313" key="1">
    <source>
        <dbReference type="EMBL" id="PZX16751.1"/>
    </source>
</evidence>
<sequence>MFVFNTTFLVQPSVFQSWIDWLHNSYCGCISKDLSISGYEIFEVMTIQEDGSHTVSVQWRCQDVSLVDKLQVASDKYCRLMGSKFGERCLAFSSVLKKLQ</sequence>
<dbReference type="Proteomes" id="UP000249239">
    <property type="component" value="Unassembled WGS sequence"/>
</dbReference>
<comment type="caution">
    <text evidence="1">The sequence shown here is derived from an EMBL/GenBank/DDBJ whole genome shotgun (WGS) entry which is preliminary data.</text>
</comment>
<dbReference type="EMBL" id="QKZK01000012">
    <property type="protein sequence ID" value="PZX16751.1"/>
    <property type="molecule type" value="Genomic_DNA"/>
</dbReference>
<protein>
    <submittedName>
        <fullName evidence="1">Uncharacterized protein DUF4286</fullName>
    </submittedName>
</protein>
<reference evidence="1 2" key="1">
    <citation type="submission" date="2018-06" db="EMBL/GenBank/DDBJ databases">
        <title>Genomic Encyclopedia of Archaeal and Bacterial Type Strains, Phase II (KMG-II): from individual species to whole genera.</title>
        <authorList>
            <person name="Goeker M."/>
        </authorList>
    </citation>
    <scope>NUCLEOTIDE SEQUENCE [LARGE SCALE GENOMIC DNA]</scope>
    <source>
        <strain evidence="1 2">DSM 6779</strain>
    </source>
</reference>
<accession>A0A2W7N972</accession>
<evidence type="ECO:0000313" key="2">
    <source>
        <dbReference type="Proteomes" id="UP000249239"/>
    </source>
</evidence>
<gene>
    <name evidence="1" type="ORF">LX69_01821</name>
</gene>
<keyword evidence="2" id="KW-1185">Reference proteome</keyword>
<dbReference type="OrthoDB" id="1121837at2"/>
<proteinExistence type="predicted"/>
<dbReference type="RefSeq" id="WP_111445630.1">
    <property type="nucleotide sequence ID" value="NZ_QKZK01000012.1"/>
</dbReference>
<organism evidence="1 2">
    <name type="scientific">Breznakibacter xylanolyticus</name>
    <dbReference type="NCBI Taxonomy" id="990"/>
    <lineage>
        <taxon>Bacteria</taxon>
        <taxon>Pseudomonadati</taxon>
        <taxon>Bacteroidota</taxon>
        <taxon>Bacteroidia</taxon>
        <taxon>Marinilabiliales</taxon>
        <taxon>Marinilabiliaceae</taxon>
        <taxon>Breznakibacter</taxon>
    </lineage>
</organism>
<dbReference type="InterPro" id="IPR025563">
    <property type="entry name" value="DUF4286"/>
</dbReference>